<feature type="active site" description="Proton acceptor" evidence="7">
    <location>
        <position position="70"/>
    </location>
</feature>
<comment type="catalytic activity">
    <reaction evidence="7">
        <text>dITP + H2O = dIMP + diphosphate + H(+)</text>
        <dbReference type="Rhea" id="RHEA:28342"/>
        <dbReference type="ChEBI" id="CHEBI:15377"/>
        <dbReference type="ChEBI" id="CHEBI:15378"/>
        <dbReference type="ChEBI" id="CHEBI:33019"/>
        <dbReference type="ChEBI" id="CHEBI:61194"/>
        <dbReference type="ChEBI" id="CHEBI:61382"/>
        <dbReference type="EC" id="3.6.1.66"/>
    </reaction>
</comment>
<evidence type="ECO:0000256" key="6">
    <source>
        <dbReference type="ARBA" id="ARBA00023080"/>
    </source>
</evidence>
<dbReference type="SUPFAM" id="SSF52972">
    <property type="entry name" value="ITPase-like"/>
    <property type="match status" value="1"/>
</dbReference>
<protein>
    <recommendedName>
        <fullName evidence="7">dITP/XTP pyrophosphatase</fullName>
        <ecNumber evidence="7">3.6.1.66</ecNumber>
    </recommendedName>
    <alternativeName>
        <fullName evidence="7">Non-canonical purine NTP pyrophosphatase</fullName>
    </alternativeName>
    <alternativeName>
        <fullName evidence="7">Non-standard purine NTP pyrophosphatase</fullName>
    </alternativeName>
    <alternativeName>
        <fullName evidence="7">Nucleoside-triphosphate diphosphatase</fullName>
    </alternativeName>
    <alternativeName>
        <fullName evidence="7">Nucleoside-triphosphate pyrophosphatase</fullName>
        <shortName evidence="7">NTPase</shortName>
    </alternativeName>
</protein>
<feature type="binding site" evidence="7">
    <location>
        <position position="71"/>
    </location>
    <ligand>
        <name>substrate</name>
    </ligand>
</feature>
<keyword evidence="5 7" id="KW-0460">Magnesium</keyword>
<feature type="binding site" evidence="7">
    <location>
        <position position="70"/>
    </location>
    <ligand>
        <name>Mg(2+)</name>
        <dbReference type="ChEBI" id="CHEBI:18420"/>
    </ligand>
</feature>
<dbReference type="HAMAP" id="MF_01405">
    <property type="entry name" value="Non_canon_purine_NTPase"/>
    <property type="match status" value="1"/>
</dbReference>
<dbReference type="PANTHER" id="PTHR11067">
    <property type="entry name" value="INOSINE TRIPHOSPHATE PYROPHOSPHATASE/HAM1 PROTEIN"/>
    <property type="match status" value="1"/>
</dbReference>
<feature type="binding site" evidence="7">
    <location>
        <position position="173"/>
    </location>
    <ligand>
        <name>substrate</name>
    </ligand>
</feature>
<evidence type="ECO:0000313" key="9">
    <source>
        <dbReference type="EMBL" id="GAA4320776.1"/>
    </source>
</evidence>
<dbReference type="EMBL" id="BAABFN010000022">
    <property type="protein sequence ID" value="GAA4320776.1"/>
    <property type="molecule type" value="Genomic_DNA"/>
</dbReference>
<keyword evidence="3 7" id="KW-0547">Nucleotide-binding</keyword>
<comment type="similarity">
    <text evidence="1 7 8">Belongs to the HAM1 NTPase family.</text>
</comment>
<comment type="catalytic activity">
    <reaction evidence="7">
        <text>XTP + H2O = XMP + diphosphate + H(+)</text>
        <dbReference type="Rhea" id="RHEA:28610"/>
        <dbReference type="ChEBI" id="CHEBI:15377"/>
        <dbReference type="ChEBI" id="CHEBI:15378"/>
        <dbReference type="ChEBI" id="CHEBI:33019"/>
        <dbReference type="ChEBI" id="CHEBI:57464"/>
        <dbReference type="ChEBI" id="CHEBI:61314"/>
        <dbReference type="EC" id="3.6.1.66"/>
    </reaction>
</comment>
<evidence type="ECO:0000256" key="3">
    <source>
        <dbReference type="ARBA" id="ARBA00022741"/>
    </source>
</evidence>
<comment type="caution">
    <text evidence="9">The sequence shown here is derived from an EMBL/GenBank/DDBJ whole genome shotgun (WGS) entry which is preliminary data.</text>
</comment>
<dbReference type="NCBIfam" id="TIGR00042">
    <property type="entry name" value="RdgB/HAM1 family non-canonical purine NTP pyrophosphatase"/>
    <property type="match status" value="1"/>
</dbReference>
<evidence type="ECO:0000256" key="2">
    <source>
        <dbReference type="ARBA" id="ARBA00022723"/>
    </source>
</evidence>
<feature type="binding site" evidence="7">
    <location>
        <begin position="150"/>
        <end position="153"/>
    </location>
    <ligand>
        <name>substrate</name>
    </ligand>
</feature>
<comment type="catalytic activity">
    <reaction evidence="7">
        <text>ITP + H2O = IMP + diphosphate + H(+)</text>
        <dbReference type="Rhea" id="RHEA:29399"/>
        <dbReference type="ChEBI" id="CHEBI:15377"/>
        <dbReference type="ChEBI" id="CHEBI:15378"/>
        <dbReference type="ChEBI" id="CHEBI:33019"/>
        <dbReference type="ChEBI" id="CHEBI:58053"/>
        <dbReference type="ChEBI" id="CHEBI:61402"/>
        <dbReference type="EC" id="3.6.1.66"/>
    </reaction>
</comment>
<comment type="function">
    <text evidence="7">Pyrophosphatase that catalyzes the hydrolysis of nucleoside triphosphates to their monophosphate derivatives, with a high preference for the non-canonical purine nucleotides XTP (xanthosine triphosphate), dITP (deoxyinosine triphosphate) and ITP. Seems to function as a house-cleaning enzyme that removes non-canonical purine nucleotides from the nucleotide pool, thus preventing their incorporation into DNA/RNA and avoiding chromosomal lesions.</text>
</comment>
<evidence type="ECO:0000256" key="8">
    <source>
        <dbReference type="RuleBase" id="RU003781"/>
    </source>
</evidence>
<dbReference type="InterPro" id="IPR029001">
    <property type="entry name" value="ITPase-like_fam"/>
</dbReference>
<evidence type="ECO:0000313" key="10">
    <source>
        <dbReference type="Proteomes" id="UP001501207"/>
    </source>
</evidence>
<reference evidence="10" key="1">
    <citation type="journal article" date="2019" name="Int. J. Syst. Evol. Microbiol.">
        <title>The Global Catalogue of Microorganisms (GCM) 10K type strain sequencing project: providing services to taxonomists for standard genome sequencing and annotation.</title>
        <authorList>
            <consortium name="The Broad Institute Genomics Platform"/>
            <consortium name="The Broad Institute Genome Sequencing Center for Infectious Disease"/>
            <person name="Wu L."/>
            <person name="Ma J."/>
        </authorList>
    </citation>
    <scope>NUCLEOTIDE SEQUENCE [LARGE SCALE GENOMIC DNA]</scope>
    <source>
        <strain evidence="10">JCM 17664</strain>
    </source>
</reference>
<evidence type="ECO:0000256" key="5">
    <source>
        <dbReference type="ARBA" id="ARBA00022842"/>
    </source>
</evidence>
<keyword evidence="6 7" id="KW-0546">Nucleotide metabolism</keyword>
<feature type="binding site" evidence="7">
    <location>
        <begin position="8"/>
        <end position="13"/>
    </location>
    <ligand>
        <name>substrate</name>
    </ligand>
</feature>
<dbReference type="Pfam" id="PF01725">
    <property type="entry name" value="Ham1p_like"/>
    <property type="match status" value="1"/>
</dbReference>
<sequence length="205" mass="22785">MTELIFATHNPNKVKEIRSLLDASGFRVISLEEAGFTREIPEPHDTLEDNASEKSQTIFRLTGKDCFSEDTGLEVEALNGAPGVYSARYAGPQKSAADNIRLLLRNLEGHGDRRARFRTIISLILDGKEHRFEGVCPGHILEAATGEEGFGYDPVFVPEGAERSFAQMTLGEKNRYSHRARAFQKLEAFLAPRPPKGGERVKGER</sequence>
<keyword evidence="4 7" id="KW-0378">Hydrolase</keyword>
<keyword evidence="10" id="KW-1185">Reference proteome</keyword>
<dbReference type="Gene3D" id="3.90.950.10">
    <property type="match status" value="1"/>
</dbReference>
<name>A0ABP8GBG1_9BACT</name>
<comment type="caution">
    <text evidence="7">Lacks conserved residue(s) required for the propagation of feature annotation.</text>
</comment>
<accession>A0ABP8GBG1</accession>
<proteinExistence type="inferred from homology"/>
<dbReference type="Proteomes" id="UP001501207">
    <property type="component" value="Unassembled WGS sequence"/>
</dbReference>
<dbReference type="EC" id="3.6.1.66" evidence="7"/>
<evidence type="ECO:0000256" key="7">
    <source>
        <dbReference type="HAMAP-Rule" id="MF_01405"/>
    </source>
</evidence>
<dbReference type="InterPro" id="IPR020922">
    <property type="entry name" value="dITP/XTP_pyrophosphatase"/>
</dbReference>
<feature type="binding site" evidence="7">
    <location>
        <begin position="178"/>
        <end position="179"/>
    </location>
    <ligand>
        <name>substrate</name>
    </ligand>
</feature>
<comment type="subunit">
    <text evidence="7">Homodimer.</text>
</comment>
<dbReference type="RefSeq" id="WP_344981873.1">
    <property type="nucleotide sequence ID" value="NZ_BAABFN010000022.1"/>
</dbReference>
<evidence type="ECO:0000256" key="4">
    <source>
        <dbReference type="ARBA" id="ARBA00022801"/>
    </source>
</evidence>
<keyword evidence="2 7" id="KW-0479">Metal-binding</keyword>
<comment type="cofactor">
    <cofactor evidence="7">
        <name>Mg(2+)</name>
        <dbReference type="ChEBI" id="CHEBI:18420"/>
    </cofactor>
    <text evidence="7">Binds 1 Mg(2+) ion per subunit.</text>
</comment>
<gene>
    <name evidence="9" type="ORF">GCM10023143_35200</name>
</gene>
<dbReference type="CDD" id="cd00515">
    <property type="entry name" value="HAM1"/>
    <property type="match status" value="1"/>
</dbReference>
<evidence type="ECO:0000256" key="1">
    <source>
        <dbReference type="ARBA" id="ARBA00008023"/>
    </source>
</evidence>
<dbReference type="InterPro" id="IPR002637">
    <property type="entry name" value="RdgB/HAM1"/>
</dbReference>
<dbReference type="PANTHER" id="PTHR11067:SF9">
    <property type="entry name" value="INOSINE TRIPHOSPHATE PYROPHOSPHATASE"/>
    <property type="match status" value="1"/>
</dbReference>
<organism evidence="9 10">
    <name type="scientific">Compostibacter hankyongensis</name>
    <dbReference type="NCBI Taxonomy" id="1007089"/>
    <lineage>
        <taxon>Bacteria</taxon>
        <taxon>Pseudomonadati</taxon>
        <taxon>Bacteroidota</taxon>
        <taxon>Chitinophagia</taxon>
        <taxon>Chitinophagales</taxon>
        <taxon>Chitinophagaceae</taxon>
        <taxon>Compostibacter</taxon>
    </lineage>
</organism>